<protein>
    <submittedName>
        <fullName evidence="2">Uncharacterized protein</fullName>
    </submittedName>
</protein>
<feature type="non-terminal residue" evidence="2">
    <location>
        <position position="1"/>
    </location>
</feature>
<evidence type="ECO:0000256" key="1">
    <source>
        <dbReference type="SAM" id="Coils"/>
    </source>
</evidence>
<dbReference type="AlphaFoldDB" id="A0A699WXG0"/>
<proteinExistence type="predicted"/>
<organism evidence="2">
    <name type="scientific">Tanacetum cinerariifolium</name>
    <name type="common">Dalmatian daisy</name>
    <name type="synonym">Chrysanthemum cinerariifolium</name>
    <dbReference type="NCBI Taxonomy" id="118510"/>
    <lineage>
        <taxon>Eukaryota</taxon>
        <taxon>Viridiplantae</taxon>
        <taxon>Streptophyta</taxon>
        <taxon>Embryophyta</taxon>
        <taxon>Tracheophyta</taxon>
        <taxon>Spermatophyta</taxon>
        <taxon>Magnoliopsida</taxon>
        <taxon>eudicotyledons</taxon>
        <taxon>Gunneridae</taxon>
        <taxon>Pentapetalae</taxon>
        <taxon>asterids</taxon>
        <taxon>campanulids</taxon>
        <taxon>Asterales</taxon>
        <taxon>Asteraceae</taxon>
        <taxon>Asteroideae</taxon>
        <taxon>Anthemideae</taxon>
        <taxon>Anthemidinae</taxon>
        <taxon>Tanacetum</taxon>
    </lineage>
</organism>
<gene>
    <name evidence="2" type="ORF">Tci_923442</name>
</gene>
<keyword evidence="1" id="KW-0175">Coiled coil</keyword>
<reference evidence="2" key="1">
    <citation type="journal article" date="2019" name="Sci. Rep.">
        <title>Draft genome of Tanacetum cinerariifolium, the natural source of mosquito coil.</title>
        <authorList>
            <person name="Yamashiro T."/>
            <person name="Shiraishi A."/>
            <person name="Satake H."/>
            <person name="Nakayama K."/>
        </authorList>
    </citation>
    <scope>NUCLEOTIDE SEQUENCE</scope>
</reference>
<dbReference type="EMBL" id="BKCJ011770740">
    <property type="protein sequence ID" value="GFD51473.1"/>
    <property type="molecule type" value="Genomic_DNA"/>
</dbReference>
<name>A0A699WXG0_TANCI</name>
<accession>A0A699WXG0</accession>
<feature type="coiled-coil region" evidence="1">
    <location>
        <begin position="36"/>
        <end position="112"/>
    </location>
</feature>
<comment type="caution">
    <text evidence="2">The sequence shown here is derived from an EMBL/GenBank/DDBJ whole genome shotgun (WGS) entry which is preliminary data.</text>
</comment>
<sequence>LRQYNVNLARQVAMGSQLRLRFEQEAKLLRKSVARVARWDKRIQARKHEIKNLEALLEAEADMKKAAKDKSARLSQELEDMRALFSDLQVNNDRLSQQVATLQEQVRGEEKL</sequence>
<evidence type="ECO:0000313" key="2">
    <source>
        <dbReference type="EMBL" id="GFD51473.1"/>
    </source>
</evidence>
<feature type="non-terminal residue" evidence="2">
    <location>
        <position position="112"/>
    </location>
</feature>